<dbReference type="PROSITE" id="PS51371">
    <property type="entry name" value="CBS"/>
    <property type="match status" value="2"/>
</dbReference>
<dbReference type="InterPro" id="IPR044725">
    <property type="entry name" value="CBSX3_CBS_dom"/>
</dbReference>
<sequence length="246" mass="27516">MLTIKNIFTKSTIRLPILVNQVGLCNLNNPMILGSTTNTTTYNNEHSNKMLMSMVEHKRNNITISPKSVEIIRVKSQIVDQLHPKFNKYKDINVGGIIDKKIASNHGKMVKITETSSVFDAIKLMNEKRVGACIVVDSTSRMSGIFSERDYLSKVDLCGLDPKQTLVKEVMSPKVITVSSDSGANKCISIMTKRNIRHLPVVENNRLIGMLSIGDLVKYVISEQEDELSNLRHDISTNRGNDKSNI</sequence>
<evidence type="ECO:0000256" key="1">
    <source>
        <dbReference type="ARBA" id="ARBA00023122"/>
    </source>
</evidence>
<feature type="domain" description="CBS" evidence="3">
    <location>
        <begin position="104"/>
        <end position="165"/>
    </location>
</feature>
<proteinExistence type="predicted"/>
<accession>A0A8J4PVT5</accession>
<dbReference type="InterPro" id="IPR051257">
    <property type="entry name" value="Diverse_CBS-Domain"/>
</dbReference>
<dbReference type="AlphaFoldDB" id="A0A8J4PVT5"/>
<gene>
    <name evidence="4" type="ORF">CYY_003734</name>
</gene>
<dbReference type="CDD" id="cd04623">
    <property type="entry name" value="CBS_pair_bac_euk"/>
    <property type="match status" value="1"/>
</dbReference>
<dbReference type="SMART" id="SM00116">
    <property type="entry name" value="CBS"/>
    <property type="match status" value="2"/>
</dbReference>
<dbReference type="InterPro" id="IPR046342">
    <property type="entry name" value="CBS_dom_sf"/>
</dbReference>
<feature type="domain" description="CBS" evidence="3">
    <location>
        <begin position="171"/>
        <end position="227"/>
    </location>
</feature>
<evidence type="ECO:0000313" key="5">
    <source>
        <dbReference type="Proteomes" id="UP000695562"/>
    </source>
</evidence>
<keyword evidence="5" id="KW-1185">Reference proteome</keyword>
<dbReference type="Proteomes" id="UP000695562">
    <property type="component" value="Unassembled WGS sequence"/>
</dbReference>
<dbReference type="PANTHER" id="PTHR43080">
    <property type="entry name" value="CBS DOMAIN-CONTAINING PROTEIN CBSX3, MITOCHONDRIAL"/>
    <property type="match status" value="1"/>
</dbReference>
<dbReference type="PANTHER" id="PTHR43080:SF10">
    <property type="entry name" value="CBS DOMAIN-CONTAINING PROTEIN"/>
    <property type="match status" value="1"/>
</dbReference>
<evidence type="ECO:0000313" key="4">
    <source>
        <dbReference type="EMBL" id="KAF2074948.1"/>
    </source>
</evidence>
<evidence type="ECO:0000259" key="3">
    <source>
        <dbReference type="PROSITE" id="PS51371"/>
    </source>
</evidence>
<dbReference type="OrthoDB" id="418595at2759"/>
<dbReference type="EMBL" id="AJWJ01000121">
    <property type="protein sequence ID" value="KAF2074948.1"/>
    <property type="molecule type" value="Genomic_DNA"/>
</dbReference>
<dbReference type="SUPFAM" id="SSF54631">
    <property type="entry name" value="CBS-domain pair"/>
    <property type="match status" value="1"/>
</dbReference>
<dbReference type="InterPro" id="IPR000644">
    <property type="entry name" value="CBS_dom"/>
</dbReference>
<protein>
    <recommendedName>
        <fullName evidence="3">CBS domain-containing protein</fullName>
    </recommendedName>
</protein>
<dbReference type="Pfam" id="PF00571">
    <property type="entry name" value="CBS"/>
    <property type="match status" value="2"/>
</dbReference>
<evidence type="ECO:0000256" key="2">
    <source>
        <dbReference type="PROSITE-ProRule" id="PRU00703"/>
    </source>
</evidence>
<reference evidence="4" key="1">
    <citation type="submission" date="2020-01" db="EMBL/GenBank/DDBJ databases">
        <title>Development of genomics and gene disruption for Polysphondylium violaceum indicates a role for the polyketide synthase stlB in stalk morphogenesis.</title>
        <authorList>
            <person name="Narita B."/>
            <person name="Kawabe Y."/>
            <person name="Kin K."/>
            <person name="Saito T."/>
            <person name="Gibbs R."/>
            <person name="Kuspa A."/>
            <person name="Muzny D."/>
            <person name="Queller D."/>
            <person name="Richards S."/>
            <person name="Strassman J."/>
            <person name="Sucgang R."/>
            <person name="Worley K."/>
            <person name="Schaap P."/>
        </authorList>
    </citation>
    <scope>NUCLEOTIDE SEQUENCE</scope>
    <source>
        <strain evidence="4">QSvi11</strain>
    </source>
</reference>
<keyword evidence="1 2" id="KW-0129">CBS domain</keyword>
<dbReference type="Gene3D" id="3.10.580.10">
    <property type="entry name" value="CBS-domain"/>
    <property type="match status" value="1"/>
</dbReference>
<name>A0A8J4PVT5_9MYCE</name>
<comment type="caution">
    <text evidence="4">The sequence shown here is derived from an EMBL/GenBank/DDBJ whole genome shotgun (WGS) entry which is preliminary data.</text>
</comment>
<organism evidence="4 5">
    <name type="scientific">Polysphondylium violaceum</name>
    <dbReference type="NCBI Taxonomy" id="133409"/>
    <lineage>
        <taxon>Eukaryota</taxon>
        <taxon>Amoebozoa</taxon>
        <taxon>Evosea</taxon>
        <taxon>Eumycetozoa</taxon>
        <taxon>Dictyostelia</taxon>
        <taxon>Dictyosteliales</taxon>
        <taxon>Dictyosteliaceae</taxon>
        <taxon>Polysphondylium</taxon>
    </lineage>
</organism>